<gene>
    <name evidence="1" type="ORF">C8D88_11658</name>
</gene>
<proteinExistence type="predicted"/>
<dbReference type="Pfam" id="PF13560">
    <property type="entry name" value="HTH_31"/>
    <property type="match status" value="1"/>
</dbReference>
<dbReference type="GO" id="GO:0003677">
    <property type="term" value="F:DNA binding"/>
    <property type="evidence" value="ECO:0007669"/>
    <property type="project" value="InterPro"/>
</dbReference>
<dbReference type="RefSeq" id="WP_170155286.1">
    <property type="nucleotide sequence ID" value="NZ_QGHB01000016.1"/>
</dbReference>
<dbReference type="AlphaFoldDB" id="A0A316HNN3"/>
<evidence type="ECO:0000313" key="2">
    <source>
        <dbReference type="Proteomes" id="UP000246005"/>
    </source>
</evidence>
<sequence>MATDDARQRLGDLVAARRKELGLSKEAAARLAGISSITWKRIEDGDPVQDAKYASASTALNWDPSAMENYLADGLPPHEPSPAEDFIADAPDPVVETMLETIRKQHPDWVYKWAMRVVDERRGGRSAAKRNQGRAG</sequence>
<protein>
    <submittedName>
        <fullName evidence="1">Helix-turn-helix protein</fullName>
    </submittedName>
</protein>
<dbReference type="SUPFAM" id="SSF47413">
    <property type="entry name" value="lambda repressor-like DNA-binding domains"/>
    <property type="match status" value="1"/>
</dbReference>
<reference evidence="1 2" key="1">
    <citation type="submission" date="2018-05" db="EMBL/GenBank/DDBJ databases">
        <title>Genomic Encyclopedia of Type Strains, Phase IV (KMG-IV): sequencing the most valuable type-strain genomes for metagenomic binning, comparative biology and taxonomic classification.</title>
        <authorList>
            <person name="Goeker M."/>
        </authorList>
    </citation>
    <scope>NUCLEOTIDE SEQUENCE [LARGE SCALE GENOMIC DNA]</scope>
    <source>
        <strain evidence="1 2">DSM 45480</strain>
    </source>
</reference>
<accession>A0A316HNN3</accession>
<dbReference type="EMBL" id="QGHB01000016">
    <property type="protein sequence ID" value="PWK81647.1"/>
    <property type="molecule type" value="Genomic_DNA"/>
</dbReference>
<comment type="caution">
    <text evidence="1">The sequence shown here is derived from an EMBL/GenBank/DDBJ whole genome shotgun (WGS) entry which is preliminary data.</text>
</comment>
<dbReference type="Gene3D" id="1.10.260.40">
    <property type="entry name" value="lambda repressor-like DNA-binding domains"/>
    <property type="match status" value="1"/>
</dbReference>
<dbReference type="Proteomes" id="UP000246005">
    <property type="component" value="Unassembled WGS sequence"/>
</dbReference>
<dbReference type="InterPro" id="IPR001387">
    <property type="entry name" value="Cro/C1-type_HTH"/>
</dbReference>
<dbReference type="InterPro" id="IPR010982">
    <property type="entry name" value="Lambda_DNA-bd_dom_sf"/>
</dbReference>
<evidence type="ECO:0000313" key="1">
    <source>
        <dbReference type="EMBL" id="PWK81647.1"/>
    </source>
</evidence>
<name>A0A316HNN3_9PSEU</name>
<organism evidence="1 2">
    <name type="scientific">Lentzea atacamensis</name>
    <dbReference type="NCBI Taxonomy" id="531938"/>
    <lineage>
        <taxon>Bacteria</taxon>
        <taxon>Bacillati</taxon>
        <taxon>Actinomycetota</taxon>
        <taxon>Actinomycetes</taxon>
        <taxon>Pseudonocardiales</taxon>
        <taxon>Pseudonocardiaceae</taxon>
        <taxon>Lentzea</taxon>
    </lineage>
</organism>
<dbReference type="CDD" id="cd00093">
    <property type="entry name" value="HTH_XRE"/>
    <property type="match status" value="1"/>
</dbReference>